<accession>A0ABS6CF99</accession>
<comment type="caution">
    <text evidence="1">The sequence shown here is derived from an EMBL/GenBank/DDBJ whole genome shotgun (WGS) entry which is preliminary data.</text>
</comment>
<sequence length="141" mass="15122">MRDSGGNVSEVFLAWENGGLAELPVGKAWDVVRLEQPAGWAAIRMLQKMGLPLGPVLYAHLAVEVPVPVHTADGWDLVGSTVLGDGETLLVPHTRVVVPSTQQGRSWIGAPNLSVLTNPDDLYGTYFAALAKDGEPWGVRR</sequence>
<evidence type="ECO:0000313" key="1">
    <source>
        <dbReference type="EMBL" id="MBU3865559.1"/>
    </source>
</evidence>
<dbReference type="Proteomes" id="UP000720508">
    <property type="component" value="Unassembled WGS sequence"/>
</dbReference>
<keyword evidence="2" id="KW-1185">Reference proteome</keyword>
<reference evidence="1 2" key="1">
    <citation type="submission" date="2021-06" db="EMBL/GenBank/DDBJ databases">
        <authorList>
            <person name="Pan X."/>
        </authorList>
    </citation>
    <scope>NUCLEOTIDE SEQUENCE [LARGE SCALE GENOMIC DNA]</scope>
    <source>
        <strain evidence="1 2">4503</strain>
    </source>
</reference>
<gene>
    <name evidence="1" type="ORF">KN815_16175</name>
</gene>
<proteinExistence type="predicted"/>
<dbReference type="EMBL" id="JAHLEM010000163">
    <property type="protein sequence ID" value="MBU3865559.1"/>
    <property type="molecule type" value="Genomic_DNA"/>
</dbReference>
<evidence type="ECO:0000313" key="2">
    <source>
        <dbReference type="Proteomes" id="UP000720508"/>
    </source>
</evidence>
<name>A0ABS6CF99_9ACTN</name>
<organism evidence="1 2">
    <name type="scientific">Streptomyces niphimycinicus</name>
    <dbReference type="NCBI Taxonomy" id="2842201"/>
    <lineage>
        <taxon>Bacteria</taxon>
        <taxon>Bacillati</taxon>
        <taxon>Actinomycetota</taxon>
        <taxon>Actinomycetes</taxon>
        <taxon>Kitasatosporales</taxon>
        <taxon>Streptomycetaceae</taxon>
        <taxon>Streptomyces</taxon>
    </lineage>
</organism>
<protein>
    <submittedName>
        <fullName evidence="1">Uncharacterized protein</fullName>
    </submittedName>
</protein>